<dbReference type="InterPro" id="IPR006811">
    <property type="entry name" value="RNA_pol_II_suA"/>
</dbReference>
<dbReference type="GO" id="GO:0005847">
    <property type="term" value="C:mRNA cleavage and polyadenylation specificity factor complex"/>
    <property type="evidence" value="ECO:0007669"/>
    <property type="project" value="UniProtKB-ARBA"/>
</dbReference>
<organism evidence="10 11">
    <name type="scientific">Lunasporangiospora selenospora</name>
    <dbReference type="NCBI Taxonomy" id="979761"/>
    <lineage>
        <taxon>Eukaryota</taxon>
        <taxon>Fungi</taxon>
        <taxon>Fungi incertae sedis</taxon>
        <taxon>Mucoromycota</taxon>
        <taxon>Mortierellomycotina</taxon>
        <taxon>Mortierellomycetes</taxon>
        <taxon>Mortierellales</taxon>
        <taxon>Mortierellaceae</taxon>
        <taxon>Lunasporangiospora</taxon>
    </lineage>
</organism>
<dbReference type="GO" id="GO:0031124">
    <property type="term" value="P:mRNA 3'-end processing"/>
    <property type="evidence" value="ECO:0007669"/>
    <property type="project" value="UniProtKB-ARBA"/>
</dbReference>
<comment type="subcellular location">
    <subcellularLocation>
        <location evidence="1">Nucleus</location>
    </subcellularLocation>
</comment>
<keyword evidence="4" id="KW-0507">mRNA processing</keyword>
<evidence type="ECO:0000256" key="2">
    <source>
        <dbReference type="ARBA" id="ARBA00008978"/>
    </source>
</evidence>
<reference evidence="10" key="1">
    <citation type="journal article" date="2020" name="Fungal Divers.">
        <title>Resolving the Mortierellaceae phylogeny through synthesis of multi-gene phylogenetics and phylogenomics.</title>
        <authorList>
            <person name="Vandepol N."/>
            <person name="Liber J."/>
            <person name="Desiro A."/>
            <person name="Na H."/>
            <person name="Kennedy M."/>
            <person name="Barry K."/>
            <person name="Grigoriev I.V."/>
            <person name="Miller A.N."/>
            <person name="O'Donnell K."/>
            <person name="Stajich J.E."/>
            <person name="Bonito G."/>
        </authorList>
    </citation>
    <scope>NUCLEOTIDE SEQUENCE</scope>
    <source>
        <strain evidence="10">KOD1015</strain>
    </source>
</reference>
<dbReference type="GO" id="GO:0008420">
    <property type="term" value="F:RNA polymerase II CTD heptapeptide repeat phosphatase activity"/>
    <property type="evidence" value="ECO:0007669"/>
    <property type="project" value="UniProtKB-ARBA"/>
</dbReference>
<keyword evidence="7" id="KW-0539">Nucleus</keyword>
<evidence type="ECO:0000313" key="10">
    <source>
        <dbReference type="EMBL" id="KAF9582654.1"/>
    </source>
</evidence>
<evidence type="ECO:0000256" key="4">
    <source>
        <dbReference type="ARBA" id="ARBA00022664"/>
    </source>
</evidence>
<dbReference type="PANTHER" id="PTHR20383">
    <property type="entry name" value="RNA POLYMERASE II SUBUNIT A C-TERMINAL DOMAIN PHOSPHATASE"/>
    <property type="match status" value="1"/>
</dbReference>
<dbReference type="AlphaFoldDB" id="A0A9P6KEK1"/>
<accession>A0A9P6KEK1</accession>
<evidence type="ECO:0000313" key="11">
    <source>
        <dbReference type="Proteomes" id="UP000780801"/>
    </source>
</evidence>
<protein>
    <recommendedName>
        <fullName evidence="3">protein-serine/threonine phosphatase</fullName>
        <ecNumber evidence="3">3.1.3.16</ecNumber>
    </recommendedName>
</protein>
<keyword evidence="11" id="KW-1185">Reference proteome</keyword>
<evidence type="ECO:0000256" key="3">
    <source>
        <dbReference type="ARBA" id="ARBA00013081"/>
    </source>
</evidence>
<comment type="similarity">
    <text evidence="2">Belongs to the SSU72 phosphatase family.</text>
</comment>
<name>A0A9P6KEK1_9FUNG</name>
<dbReference type="OrthoDB" id="57957at2759"/>
<dbReference type="Gene3D" id="3.40.50.2300">
    <property type="match status" value="2"/>
</dbReference>
<evidence type="ECO:0000256" key="8">
    <source>
        <dbReference type="ARBA" id="ARBA00047761"/>
    </source>
</evidence>
<sequence length="346" mass="39647">MVRFAVICASNQNRSMEAHNVLLKNGFTVSSFGTGTKVRLPGPTIDRPNIYPFGTPYNDVYQELKGKDTHLYQSNGILLMLDRNRKIKNSPERFQESRKEFDVIITCEERCFDAVCEDLIQRGESLSRPVHVINVEIKDNYEEAMVGGRMILSLASWIEKAKDVDQEVQDILERFQQQYPNIGKGGNRCVIAWILTSRRSAACNPILLPAAESALNHFIENTALHLKNLLYYYEYAVDVKDKIDVFNYTRSKVGQEEEEGADDSDIEAKEVENEGNLTKGIELIDWKVVIFHTPTKPRVTITTVTKNRSSSEQFQQRRQEAMLDSLLDNDDEYDDGKWTSYTISLR</sequence>
<dbReference type="Proteomes" id="UP000780801">
    <property type="component" value="Unassembled WGS sequence"/>
</dbReference>
<keyword evidence="6" id="KW-0904">Protein phosphatase</keyword>
<evidence type="ECO:0000256" key="7">
    <source>
        <dbReference type="ARBA" id="ARBA00023242"/>
    </source>
</evidence>
<evidence type="ECO:0000256" key="5">
    <source>
        <dbReference type="ARBA" id="ARBA00022801"/>
    </source>
</evidence>
<dbReference type="EMBL" id="JAABOA010000974">
    <property type="protein sequence ID" value="KAF9582654.1"/>
    <property type="molecule type" value="Genomic_DNA"/>
</dbReference>
<proteinExistence type="inferred from homology"/>
<dbReference type="EC" id="3.1.3.16" evidence="3"/>
<dbReference type="Pfam" id="PF04722">
    <property type="entry name" value="Ssu72"/>
    <property type="match status" value="1"/>
</dbReference>
<comment type="catalytic activity">
    <reaction evidence="9">
        <text>O-phospho-L-threonyl-[protein] + H2O = L-threonyl-[protein] + phosphate</text>
        <dbReference type="Rhea" id="RHEA:47004"/>
        <dbReference type="Rhea" id="RHEA-COMP:11060"/>
        <dbReference type="Rhea" id="RHEA-COMP:11605"/>
        <dbReference type="ChEBI" id="CHEBI:15377"/>
        <dbReference type="ChEBI" id="CHEBI:30013"/>
        <dbReference type="ChEBI" id="CHEBI:43474"/>
        <dbReference type="ChEBI" id="CHEBI:61977"/>
        <dbReference type="EC" id="3.1.3.16"/>
    </reaction>
</comment>
<evidence type="ECO:0000256" key="1">
    <source>
        <dbReference type="ARBA" id="ARBA00004123"/>
    </source>
</evidence>
<dbReference type="FunFam" id="3.40.50.2300:FF:000039">
    <property type="entry name" value="RNA polymerase II subunit A C-terminal domain phosphatase"/>
    <property type="match status" value="1"/>
</dbReference>
<evidence type="ECO:0000256" key="9">
    <source>
        <dbReference type="ARBA" id="ARBA00048336"/>
    </source>
</evidence>
<gene>
    <name evidence="10" type="primary">SSU72</name>
    <name evidence="10" type="ORF">BGW38_010927</name>
</gene>
<evidence type="ECO:0000256" key="6">
    <source>
        <dbReference type="ARBA" id="ARBA00022912"/>
    </source>
</evidence>
<comment type="caution">
    <text evidence="10">The sequence shown here is derived from an EMBL/GenBank/DDBJ whole genome shotgun (WGS) entry which is preliminary data.</text>
</comment>
<comment type="catalytic activity">
    <reaction evidence="8">
        <text>O-phospho-L-seryl-[protein] + H2O = L-seryl-[protein] + phosphate</text>
        <dbReference type="Rhea" id="RHEA:20629"/>
        <dbReference type="Rhea" id="RHEA-COMP:9863"/>
        <dbReference type="Rhea" id="RHEA-COMP:11604"/>
        <dbReference type="ChEBI" id="CHEBI:15377"/>
        <dbReference type="ChEBI" id="CHEBI:29999"/>
        <dbReference type="ChEBI" id="CHEBI:43474"/>
        <dbReference type="ChEBI" id="CHEBI:83421"/>
        <dbReference type="EC" id="3.1.3.16"/>
    </reaction>
</comment>
<keyword evidence="5" id="KW-0378">Hydrolase</keyword>